<dbReference type="SUPFAM" id="SSF52172">
    <property type="entry name" value="CheY-like"/>
    <property type="match status" value="1"/>
</dbReference>
<name>A0A501WCB5_9BACT</name>
<dbReference type="Pfam" id="PF00158">
    <property type="entry name" value="Sigma54_activat"/>
    <property type="match status" value="1"/>
</dbReference>
<dbReference type="AlphaFoldDB" id="A0A501WCB5"/>
<dbReference type="PROSITE" id="PS50045">
    <property type="entry name" value="SIGMA54_INTERACT_4"/>
    <property type="match status" value="1"/>
</dbReference>
<dbReference type="SUPFAM" id="SSF52540">
    <property type="entry name" value="P-loop containing nucleoside triphosphate hydrolases"/>
    <property type="match status" value="1"/>
</dbReference>
<feature type="modified residue" description="4-aspartylphosphate" evidence="3">
    <location>
        <position position="55"/>
    </location>
</feature>
<dbReference type="InterPro" id="IPR002078">
    <property type="entry name" value="Sigma_54_int"/>
</dbReference>
<dbReference type="Gene3D" id="1.10.10.60">
    <property type="entry name" value="Homeodomain-like"/>
    <property type="match status" value="1"/>
</dbReference>
<gene>
    <name evidence="6" type="ORF">FJM65_13575</name>
</gene>
<keyword evidence="1" id="KW-0547">Nucleotide-binding</keyword>
<dbReference type="InterPro" id="IPR027417">
    <property type="entry name" value="P-loop_NTPase"/>
</dbReference>
<evidence type="ECO:0000313" key="6">
    <source>
        <dbReference type="EMBL" id="TPE43146.1"/>
    </source>
</evidence>
<keyword evidence="2" id="KW-0067">ATP-binding</keyword>
<dbReference type="CDD" id="cd00009">
    <property type="entry name" value="AAA"/>
    <property type="match status" value="1"/>
</dbReference>
<proteinExistence type="predicted"/>
<dbReference type="PROSITE" id="PS00676">
    <property type="entry name" value="SIGMA54_INTERACT_2"/>
    <property type="match status" value="1"/>
</dbReference>
<comment type="caution">
    <text evidence="6">The sequence shown here is derived from an EMBL/GenBank/DDBJ whole genome shotgun (WGS) entry which is preliminary data.</text>
</comment>
<dbReference type="GO" id="GO:0006355">
    <property type="term" value="P:regulation of DNA-templated transcription"/>
    <property type="evidence" value="ECO:0007669"/>
    <property type="project" value="InterPro"/>
</dbReference>
<dbReference type="InterPro" id="IPR001789">
    <property type="entry name" value="Sig_transdc_resp-reg_receiver"/>
</dbReference>
<dbReference type="InterPro" id="IPR003593">
    <property type="entry name" value="AAA+_ATPase"/>
</dbReference>
<keyword evidence="3" id="KW-0597">Phosphoprotein</keyword>
<evidence type="ECO:0000259" key="4">
    <source>
        <dbReference type="PROSITE" id="PS50045"/>
    </source>
</evidence>
<dbReference type="InterPro" id="IPR009057">
    <property type="entry name" value="Homeodomain-like_sf"/>
</dbReference>
<organism evidence="6 7">
    <name type="scientific">Pontibacter mangrovi</name>
    <dbReference type="NCBI Taxonomy" id="2589816"/>
    <lineage>
        <taxon>Bacteria</taxon>
        <taxon>Pseudomonadati</taxon>
        <taxon>Bacteroidota</taxon>
        <taxon>Cytophagia</taxon>
        <taxon>Cytophagales</taxon>
        <taxon>Hymenobacteraceae</taxon>
        <taxon>Pontibacter</taxon>
    </lineage>
</organism>
<dbReference type="CDD" id="cd00156">
    <property type="entry name" value="REC"/>
    <property type="match status" value="1"/>
</dbReference>
<dbReference type="GO" id="GO:0000160">
    <property type="term" value="P:phosphorelay signal transduction system"/>
    <property type="evidence" value="ECO:0007669"/>
    <property type="project" value="InterPro"/>
</dbReference>
<dbReference type="OrthoDB" id="9782110at2"/>
<feature type="domain" description="Sigma-54 factor interaction" evidence="4">
    <location>
        <begin position="147"/>
        <end position="376"/>
    </location>
</feature>
<reference evidence="6 7" key="1">
    <citation type="submission" date="2019-06" db="EMBL/GenBank/DDBJ databases">
        <title>A novel bacterium of genus Pontibacter, isolated from marine sediment.</title>
        <authorList>
            <person name="Huang H."/>
            <person name="Mo K."/>
            <person name="Hu Y."/>
        </authorList>
    </citation>
    <scope>NUCLEOTIDE SEQUENCE [LARGE SCALE GENOMIC DNA]</scope>
    <source>
        <strain evidence="6 7">HB172049</strain>
    </source>
</reference>
<dbReference type="SUPFAM" id="SSF46689">
    <property type="entry name" value="Homeodomain-like"/>
    <property type="match status" value="1"/>
</dbReference>
<accession>A0A501WCB5</accession>
<dbReference type="Pfam" id="PF00072">
    <property type="entry name" value="Response_reg"/>
    <property type="match status" value="1"/>
</dbReference>
<dbReference type="SMART" id="SM00448">
    <property type="entry name" value="REC"/>
    <property type="match status" value="1"/>
</dbReference>
<dbReference type="Gene3D" id="3.40.50.2300">
    <property type="match status" value="1"/>
</dbReference>
<evidence type="ECO:0000256" key="1">
    <source>
        <dbReference type="ARBA" id="ARBA00022741"/>
    </source>
</evidence>
<dbReference type="GO" id="GO:0005524">
    <property type="term" value="F:ATP binding"/>
    <property type="evidence" value="ECO:0007669"/>
    <property type="project" value="UniProtKB-KW"/>
</dbReference>
<evidence type="ECO:0000259" key="5">
    <source>
        <dbReference type="PROSITE" id="PS50110"/>
    </source>
</evidence>
<dbReference type="FunFam" id="3.40.50.300:FF:000006">
    <property type="entry name" value="DNA-binding transcriptional regulator NtrC"/>
    <property type="match status" value="1"/>
</dbReference>
<evidence type="ECO:0000313" key="7">
    <source>
        <dbReference type="Proteomes" id="UP000316727"/>
    </source>
</evidence>
<dbReference type="PANTHER" id="PTHR32071">
    <property type="entry name" value="TRANSCRIPTIONAL REGULATORY PROTEIN"/>
    <property type="match status" value="1"/>
</dbReference>
<feature type="domain" description="Response regulatory" evidence="5">
    <location>
        <begin position="6"/>
        <end position="120"/>
    </location>
</feature>
<dbReference type="SMART" id="SM00382">
    <property type="entry name" value="AAA"/>
    <property type="match status" value="1"/>
</dbReference>
<dbReference type="Gene3D" id="3.40.50.300">
    <property type="entry name" value="P-loop containing nucleotide triphosphate hydrolases"/>
    <property type="match status" value="1"/>
</dbReference>
<evidence type="ECO:0000256" key="3">
    <source>
        <dbReference type="PROSITE-ProRule" id="PRU00169"/>
    </source>
</evidence>
<dbReference type="RefSeq" id="WP_140622092.1">
    <property type="nucleotide sequence ID" value="NZ_VFRQ01000007.1"/>
</dbReference>
<dbReference type="Gene3D" id="1.10.8.60">
    <property type="match status" value="1"/>
</dbReference>
<dbReference type="PANTHER" id="PTHR32071:SF121">
    <property type="entry name" value="SIGMA L-DEPENDENT TRANSCRIPTIONAL REGULATOR YQIR-RELATED"/>
    <property type="match status" value="1"/>
</dbReference>
<dbReference type="InterPro" id="IPR025943">
    <property type="entry name" value="Sigma_54_int_dom_ATP-bd_2"/>
</dbReference>
<dbReference type="InterPro" id="IPR011006">
    <property type="entry name" value="CheY-like_superfamily"/>
</dbReference>
<dbReference type="Pfam" id="PF25601">
    <property type="entry name" value="AAA_lid_14"/>
    <property type="match status" value="1"/>
</dbReference>
<dbReference type="InterPro" id="IPR058031">
    <property type="entry name" value="AAA_lid_NorR"/>
</dbReference>
<dbReference type="Proteomes" id="UP000316727">
    <property type="component" value="Unassembled WGS sequence"/>
</dbReference>
<dbReference type="PROSITE" id="PS50110">
    <property type="entry name" value="RESPONSE_REGULATORY"/>
    <property type="match status" value="1"/>
</dbReference>
<keyword evidence="7" id="KW-1185">Reference proteome</keyword>
<evidence type="ECO:0000256" key="2">
    <source>
        <dbReference type="ARBA" id="ARBA00022840"/>
    </source>
</evidence>
<sequence length="451" mass="51180">MDAPFKIFILDDDIWYSELLEYHLSLNPDYEIKKFHAANDCISQMYQRPDVITLDYSLPDKNGAEVLKRIKEQSPDTQVIVISGQKDVATAVDLLKLGAYDYIVKDEDTPERLWNTINKIRENVSLRQEIDQLREEIVQKYDFSNFIIGNSDAMKRVYTMMGKAAKTNITVSVTGETGTGKELVAKAIHYNSPRKKMPYVTVNVAAIPKELIESELFGHEKGAFTGAVARRLGKFEEANKGTIFLDEIGELDINLQAKLLRVLQEKEVTRVGGNSVVPVDVRIIVATHKNLAEEVKKGNFREDLYYRLLGLPIHLPPLHERGADILVLAKHFIDAFAKENNLGRMTLSAQAQEKLMAHAYRGNVRELKAVVELAVVMADGNTITPDDINLTATNAERDFLAQERPLREYTREIIQRFLNKYDNNVLLVAEKLDIGKSTIYRMIQNQELATK</sequence>
<protein>
    <submittedName>
        <fullName evidence="6">Sigma-54-dependent Fis family transcriptional regulator</fullName>
    </submittedName>
</protein>
<dbReference type="EMBL" id="VFRQ01000007">
    <property type="protein sequence ID" value="TPE43146.1"/>
    <property type="molecule type" value="Genomic_DNA"/>
</dbReference>